<dbReference type="GO" id="GO:0005737">
    <property type="term" value="C:cytoplasm"/>
    <property type="evidence" value="ECO:0007669"/>
    <property type="project" value="TreeGrafter"/>
</dbReference>
<feature type="domain" description="Peptidase C14 caspase" evidence="1">
    <location>
        <begin position="41"/>
        <end position="290"/>
    </location>
</feature>
<feature type="domain" description="DUF4384" evidence="2">
    <location>
        <begin position="565"/>
        <end position="657"/>
    </location>
</feature>
<dbReference type="SUPFAM" id="SSF52129">
    <property type="entry name" value="Caspase-like"/>
    <property type="match status" value="1"/>
</dbReference>
<evidence type="ECO:0000313" key="4">
    <source>
        <dbReference type="Proteomes" id="UP000503129"/>
    </source>
</evidence>
<proteinExistence type="predicted"/>
<sequence>MKRRTFLQSFGSIFGVLSAIETGWLTLGSRYYQALAQSAPRKLALLVGINQYPQSPALSGCLTDVELQRELLIHRFGFQPSDIISLTNEQATRIAIQTTFFEHLVNQAKPDDVVVFHYSGYGSRVTLEMQETEQNALVLFNQTDGQESKKVNYLLEETLLLMLRSLATKHVAAVLDTSYYTPSNSLLTNLKIRALPQPEQAILLPEELELQKQLQAKVKSEKSVIVLCATSTPKEFAREEQFSGFSAGLFTYALTQYLWQAVPATTIQVCLSYVAGSIQQLGSTKQQPALLLDSKSQLSRTPIGNILLTNSACAEGVVTGVEDNGKTTTIWLGGLPPQVLEYYGVNSRFTIITKEGSNIQLILKSRAGLTAKAQILSSDGTTSPQVGQLVQEAVRVIPRNIGLTVALNGLERIERVDATSAFSTATHLLSIVTGEQPADYLFGRVPEANNKDLAATNSTAASSSPYGLFSVGGELIPSNGGEAKEAVKVAAQRLKPKLGTLLAAKLWGLTQNTGSSRLGIKATLEIIGSLTPRAVIQRETLPNQTTQTSNNKSFNPELGDIPIVSVGSKIQYRVENKSDRPVYLMLLGLNSSRTAIALVPWYKDTEADSSQTKLVAKDIVISPGETLTVPQTTSGFEWVVQAPTSLSETQLIFSTAPFTQSLAALEAAKYPKAEQHRIQPLTNPLEVVQAVLQDLHNASAIKDTNTTTTDSYILDVNHWASLSFVYQVVEQNC</sequence>
<dbReference type="InterPro" id="IPR025493">
    <property type="entry name" value="DUF4384"/>
</dbReference>
<evidence type="ECO:0000259" key="1">
    <source>
        <dbReference type="Pfam" id="PF00656"/>
    </source>
</evidence>
<keyword evidence="4" id="KW-1185">Reference proteome</keyword>
<protein>
    <submittedName>
        <fullName evidence="3">Peptidase C14</fullName>
    </submittedName>
</protein>
<dbReference type="PIRSF" id="PIRSF007398">
    <property type="entry name" value="Sll0148_caspase"/>
    <property type="match status" value="1"/>
</dbReference>
<gene>
    <name evidence="3" type="ORF">DP114_26450</name>
</gene>
<name>A0A856MJW8_9CYAN</name>
<dbReference type="GO" id="GO:0004197">
    <property type="term" value="F:cysteine-type endopeptidase activity"/>
    <property type="evidence" value="ECO:0007669"/>
    <property type="project" value="InterPro"/>
</dbReference>
<dbReference type="GO" id="GO:0006508">
    <property type="term" value="P:proteolysis"/>
    <property type="evidence" value="ECO:0007669"/>
    <property type="project" value="InterPro"/>
</dbReference>
<dbReference type="Pfam" id="PF00656">
    <property type="entry name" value="Peptidase_C14"/>
    <property type="match status" value="1"/>
</dbReference>
<dbReference type="InterPro" id="IPR029030">
    <property type="entry name" value="Caspase-like_dom_sf"/>
</dbReference>
<dbReference type="EMBL" id="CP030118">
    <property type="protein sequence ID" value="QDL10978.1"/>
    <property type="molecule type" value="Genomic_DNA"/>
</dbReference>
<evidence type="ECO:0000259" key="2">
    <source>
        <dbReference type="Pfam" id="PF14326"/>
    </source>
</evidence>
<dbReference type="PANTHER" id="PTHR48104">
    <property type="entry name" value="METACASPASE-4"/>
    <property type="match status" value="1"/>
</dbReference>
<dbReference type="RefSeq" id="WP_171977503.1">
    <property type="nucleotide sequence ID" value="NZ_CAWOXK010000001.1"/>
</dbReference>
<dbReference type="Proteomes" id="UP000503129">
    <property type="component" value="Chromosome"/>
</dbReference>
<dbReference type="AlphaFoldDB" id="A0A856MJW8"/>
<dbReference type="InterPro" id="IPR050452">
    <property type="entry name" value="Metacaspase"/>
</dbReference>
<reference evidence="3 4" key="1">
    <citation type="submission" date="2018-06" db="EMBL/GenBank/DDBJ databases">
        <title>Comparative genomics of Brasilonema spp. strains.</title>
        <authorList>
            <person name="Alvarenga D.O."/>
            <person name="Fiore M.F."/>
            <person name="Varani A.M."/>
        </authorList>
    </citation>
    <scope>NUCLEOTIDE SEQUENCE [LARGE SCALE GENOMIC DNA]</scope>
    <source>
        <strain evidence="3 4">CENA114</strain>
    </source>
</reference>
<dbReference type="InterPro" id="IPR011189">
    <property type="entry name" value="UCP_caspase_lke"/>
</dbReference>
<accession>A0A856MJW8</accession>
<evidence type="ECO:0000313" key="3">
    <source>
        <dbReference type="EMBL" id="QDL10978.1"/>
    </source>
</evidence>
<dbReference type="Gene3D" id="3.40.50.1460">
    <property type="match status" value="1"/>
</dbReference>
<dbReference type="Pfam" id="PF14326">
    <property type="entry name" value="DUF4384"/>
    <property type="match status" value="1"/>
</dbReference>
<dbReference type="PANTHER" id="PTHR48104:SF30">
    <property type="entry name" value="METACASPASE-1"/>
    <property type="match status" value="1"/>
</dbReference>
<dbReference type="InterPro" id="IPR011600">
    <property type="entry name" value="Pept_C14_caspase"/>
</dbReference>
<dbReference type="KEGG" id="bsen:DP114_26450"/>
<organism evidence="3 4">
    <name type="scientific">Brasilonema sennae CENA114</name>
    <dbReference type="NCBI Taxonomy" id="415709"/>
    <lineage>
        <taxon>Bacteria</taxon>
        <taxon>Bacillati</taxon>
        <taxon>Cyanobacteriota</taxon>
        <taxon>Cyanophyceae</taxon>
        <taxon>Nostocales</taxon>
        <taxon>Scytonemataceae</taxon>
        <taxon>Brasilonema</taxon>
        <taxon>Bromeliae group (in: Brasilonema)</taxon>
    </lineage>
</organism>